<dbReference type="InterPro" id="IPR044751">
    <property type="entry name" value="Ion_transp-like_CBS"/>
</dbReference>
<dbReference type="SUPFAM" id="SSF56176">
    <property type="entry name" value="FAD-binding/transporter-associated domain-like"/>
    <property type="match status" value="1"/>
</dbReference>
<dbReference type="AlphaFoldDB" id="A0A8H8Z2D1"/>
<gene>
    <name evidence="12" type="ORF">NMYAN_250010</name>
</gene>
<evidence type="ECO:0000313" key="13">
    <source>
        <dbReference type="Proteomes" id="UP000601736"/>
    </source>
</evidence>
<dbReference type="SMART" id="SM01091">
    <property type="entry name" value="CorC_HlyC"/>
    <property type="match status" value="1"/>
</dbReference>
<comment type="caution">
    <text evidence="12">The sequence shown here is derived from an EMBL/GenBank/DDBJ whole genome shotgun (WGS) entry which is preliminary data.</text>
</comment>
<dbReference type="SMART" id="SM00116">
    <property type="entry name" value="CBS"/>
    <property type="match status" value="2"/>
</dbReference>
<evidence type="ECO:0000256" key="7">
    <source>
        <dbReference type="PROSITE-ProRule" id="PRU00703"/>
    </source>
</evidence>
<feature type="domain" description="CNNM transmembrane" evidence="11">
    <location>
        <begin position="1"/>
        <end position="196"/>
    </location>
</feature>
<protein>
    <recommendedName>
        <fullName evidence="14">HlyC/CorC family transporter</fullName>
    </recommendedName>
</protein>
<evidence type="ECO:0000256" key="8">
    <source>
        <dbReference type="PROSITE-ProRule" id="PRU01193"/>
    </source>
</evidence>
<feature type="domain" description="CBS" evidence="10">
    <location>
        <begin position="276"/>
        <end position="340"/>
    </location>
</feature>
<proteinExistence type="predicted"/>
<dbReference type="RefSeq" id="WP_204799918.1">
    <property type="nucleotide sequence ID" value="NZ_CAJNAP010000018.1"/>
</dbReference>
<dbReference type="InterPro" id="IPR005170">
    <property type="entry name" value="Transptr-assoc_dom"/>
</dbReference>
<feature type="transmembrane region" description="Helical" evidence="9">
    <location>
        <begin position="98"/>
        <end position="119"/>
    </location>
</feature>
<dbReference type="GO" id="GO:0050660">
    <property type="term" value="F:flavin adenine dinucleotide binding"/>
    <property type="evidence" value="ECO:0007669"/>
    <property type="project" value="InterPro"/>
</dbReference>
<comment type="subcellular location">
    <subcellularLocation>
        <location evidence="1">Membrane</location>
        <topology evidence="1">Multi-pass membrane protein</topology>
    </subcellularLocation>
</comment>
<evidence type="ECO:0008006" key="14">
    <source>
        <dbReference type="Google" id="ProtNLM"/>
    </source>
</evidence>
<dbReference type="InterPro" id="IPR000644">
    <property type="entry name" value="CBS_dom"/>
</dbReference>
<dbReference type="PANTHER" id="PTHR22777:SF17">
    <property type="entry name" value="UPF0053 PROTEIN SLL0260"/>
    <property type="match status" value="1"/>
</dbReference>
<dbReference type="GO" id="GO:0005886">
    <property type="term" value="C:plasma membrane"/>
    <property type="evidence" value="ECO:0007669"/>
    <property type="project" value="TreeGrafter"/>
</dbReference>
<name>A0A8H8Z2D1_9PROT</name>
<dbReference type="InterPro" id="IPR016169">
    <property type="entry name" value="FAD-bd_PCMH_sub2"/>
</dbReference>
<dbReference type="Gene3D" id="3.10.580.10">
    <property type="entry name" value="CBS-domain"/>
    <property type="match status" value="1"/>
</dbReference>
<feature type="transmembrane region" description="Helical" evidence="9">
    <location>
        <begin position="139"/>
        <end position="161"/>
    </location>
</feature>
<dbReference type="PANTHER" id="PTHR22777">
    <property type="entry name" value="HEMOLYSIN-RELATED"/>
    <property type="match status" value="1"/>
</dbReference>
<keyword evidence="4 8" id="KW-1133">Transmembrane helix</keyword>
<evidence type="ECO:0000313" key="12">
    <source>
        <dbReference type="EMBL" id="CAE6507330.1"/>
    </source>
</evidence>
<evidence type="ECO:0000256" key="2">
    <source>
        <dbReference type="ARBA" id="ARBA00022692"/>
    </source>
</evidence>
<feature type="transmembrane region" description="Helical" evidence="9">
    <location>
        <begin position="6"/>
        <end position="26"/>
    </location>
</feature>
<evidence type="ECO:0000259" key="10">
    <source>
        <dbReference type="PROSITE" id="PS51371"/>
    </source>
</evidence>
<evidence type="ECO:0000259" key="11">
    <source>
        <dbReference type="PROSITE" id="PS51846"/>
    </source>
</evidence>
<accession>A0A8H8Z2D1</accession>
<dbReference type="InterPro" id="IPR002550">
    <property type="entry name" value="CNNM"/>
</dbReference>
<evidence type="ECO:0000256" key="1">
    <source>
        <dbReference type="ARBA" id="ARBA00004141"/>
    </source>
</evidence>
<dbReference type="Pfam" id="PF01595">
    <property type="entry name" value="CNNM"/>
    <property type="match status" value="1"/>
</dbReference>
<evidence type="ECO:0000256" key="9">
    <source>
        <dbReference type="SAM" id="Phobius"/>
    </source>
</evidence>
<evidence type="ECO:0000256" key="4">
    <source>
        <dbReference type="ARBA" id="ARBA00022989"/>
    </source>
</evidence>
<reference evidence="12" key="1">
    <citation type="submission" date="2021-02" db="EMBL/GenBank/DDBJ databases">
        <authorList>
            <person name="Han P."/>
        </authorList>
    </citation>
    <scope>NUCLEOTIDE SEQUENCE</scope>
    <source>
        <strain evidence="12">Nitrosomonas nitrosa 18-3D</strain>
    </source>
</reference>
<keyword evidence="2 8" id="KW-0812">Transmembrane</keyword>
<evidence type="ECO:0000256" key="3">
    <source>
        <dbReference type="ARBA" id="ARBA00022737"/>
    </source>
</evidence>
<keyword evidence="5 7" id="KW-0129">CBS domain</keyword>
<dbReference type="Pfam" id="PF00571">
    <property type="entry name" value="CBS"/>
    <property type="match status" value="2"/>
</dbReference>
<dbReference type="SUPFAM" id="SSF54631">
    <property type="entry name" value="CBS-domain pair"/>
    <property type="match status" value="1"/>
</dbReference>
<dbReference type="EMBL" id="CAJNAP010000018">
    <property type="protein sequence ID" value="CAE6507330.1"/>
    <property type="molecule type" value="Genomic_DNA"/>
</dbReference>
<dbReference type="InterPro" id="IPR036318">
    <property type="entry name" value="FAD-bd_PCMH-like_sf"/>
</dbReference>
<evidence type="ECO:0000256" key="6">
    <source>
        <dbReference type="ARBA" id="ARBA00023136"/>
    </source>
</evidence>
<keyword evidence="3" id="KW-0677">Repeat</keyword>
<evidence type="ECO:0000256" key="5">
    <source>
        <dbReference type="ARBA" id="ARBA00023122"/>
    </source>
</evidence>
<dbReference type="CDD" id="cd04590">
    <property type="entry name" value="CBS_pair_CorC_HlyC_assoc"/>
    <property type="match status" value="1"/>
</dbReference>
<feature type="domain" description="CBS" evidence="10">
    <location>
        <begin position="215"/>
        <end position="274"/>
    </location>
</feature>
<dbReference type="PROSITE" id="PS51371">
    <property type="entry name" value="CBS"/>
    <property type="match status" value="2"/>
</dbReference>
<sequence length="442" mass="49026">MDIAILLGLIILNGIFAMSEIALITARKTRLQKLVNAGDGAAKAALELGNDPNKFLSTVQIGITSIGVLNGIVGEAAFAGPLSAWFTSLGIPSSHSGYLATGVVVVTITYFSIVLGELVPKRLGQITPESLACLVARPMMWLATLAKPFVFLLSASTHLLLHLIGIKDTGRQALTAEDLHLMLEEGSVTGIIEQQEHQMVKNVFRLDDRQIASLMVPRSEIIYFDVEESLEENLKRFEMSPHSRFPVVRGNWSNILGIINARQMLVQTLRGEKPNLSEGLQPAVYVPESLTGMKLLEEFKNSRVQMTIVVDEYGEVQGIITLQDVMEAIAGEFKPHRIEESWALLRDDGSWLLDGLIPISELKDRLKINKVPEEERGRYHTVSGMIILLLGKIPQTGDRCEWKNWIFEIVDLDGLRIDKVLAMPKQPLINKSDVDKAEHHES</sequence>
<dbReference type="Pfam" id="PF03471">
    <property type="entry name" value="CorC_HlyC"/>
    <property type="match status" value="1"/>
</dbReference>
<dbReference type="InterPro" id="IPR046342">
    <property type="entry name" value="CBS_dom_sf"/>
</dbReference>
<keyword evidence="6 8" id="KW-0472">Membrane</keyword>
<organism evidence="12 13">
    <name type="scientific">Nitrosomonas nitrosa</name>
    <dbReference type="NCBI Taxonomy" id="52442"/>
    <lineage>
        <taxon>Bacteria</taxon>
        <taxon>Pseudomonadati</taxon>
        <taxon>Pseudomonadota</taxon>
        <taxon>Betaproteobacteria</taxon>
        <taxon>Nitrosomonadales</taxon>
        <taxon>Nitrosomonadaceae</taxon>
        <taxon>Nitrosomonas</taxon>
    </lineage>
</organism>
<dbReference type="PROSITE" id="PS51846">
    <property type="entry name" value="CNNM"/>
    <property type="match status" value="1"/>
</dbReference>
<dbReference type="Gene3D" id="3.30.465.10">
    <property type="match status" value="1"/>
</dbReference>
<dbReference type="Proteomes" id="UP000601736">
    <property type="component" value="Unassembled WGS sequence"/>
</dbReference>